<proteinExistence type="predicted"/>
<evidence type="ECO:0000313" key="2">
    <source>
        <dbReference type="Proteomes" id="UP000220959"/>
    </source>
</evidence>
<gene>
    <name evidence="1" type="ORF">CGS49_06590</name>
</gene>
<organism evidence="1 2">
    <name type="scientific">Faecalibacterium langellae</name>
    <dbReference type="NCBI Taxonomy" id="3435293"/>
    <lineage>
        <taxon>Bacteria</taxon>
        <taxon>Bacillati</taxon>
        <taxon>Bacillota</taxon>
        <taxon>Clostridia</taxon>
        <taxon>Eubacteriales</taxon>
        <taxon>Oscillospiraceae</taxon>
        <taxon>Faecalibacterium</taxon>
    </lineage>
</organism>
<protein>
    <submittedName>
        <fullName evidence="1">Glycerophosphodiester phosphodiesterase</fullName>
    </submittedName>
</protein>
<reference evidence="1 2" key="1">
    <citation type="journal article" date="2017" name="Front. Microbiol.">
        <title>New Insights into the Diversity of the Genus Faecalibacterium.</title>
        <authorList>
            <person name="Benevides L."/>
            <person name="Burman S."/>
            <person name="Martin R."/>
            <person name="Robert V."/>
            <person name="Thomas M."/>
            <person name="Miquel S."/>
            <person name="Chain F."/>
            <person name="Sokol H."/>
            <person name="Bermudez-Humaran L.G."/>
            <person name="Morrison M."/>
            <person name="Langella P."/>
            <person name="Azevedo V.A."/>
            <person name="Chatel J.M."/>
            <person name="Soares S."/>
        </authorList>
    </citation>
    <scope>NUCLEOTIDE SEQUENCE [LARGE SCALE GENOMIC DNA]</scope>
    <source>
        <strain evidence="2">CNCM I-4541</strain>
    </source>
</reference>
<keyword evidence="2" id="KW-1185">Reference proteome</keyword>
<evidence type="ECO:0000313" key="1">
    <source>
        <dbReference type="EMBL" id="PDX61293.1"/>
    </source>
</evidence>
<comment type="caution">
    <text evidence="1">The sequence shown here is derived from an EMBL/GenBank/DDBJ whole genome shotgun (WGS) entry which is preliminary data.</text>
</comment>
<name>A0ACC9CZC0_9FIRM</name>
<dbReference type="EMBL" id="NMTR01000016">
    <property type="protein sequence ID" value="PDX61293.1"/>
    <property type="molecule type" value="Genomic_DNA"/>
</dbReference>
<accession>A0ACC9CZC0</accession>
<sequence length="328" mass="37064">MTPEIIAHRGASYLAPENTLSAFRKAMEIGADGVEMDVQQTSDKKLVIHHDYIIDLHTDISGKIYDMTEGELKELDFGSWKDIAYKDEKIATLEEALALCKELDVARVQLEMKAPLLYGDAFVEQVVEQVRAAGLGEKLVLTSFNHDHLKLAKQQMPELQVGALLFGAVETLALPKGTWETLGLQNGLDEDEDEDDFPQLPVPTVENMDEENCRELTRWVNDKYSMLQAAFPNESLSGILSKLNRQRDPAQYIQTLDFPVEWVSCEYHTAYKKVSMVQKLHDLGVKTAFWTVDTEAALKDLWPLQPDAIVTNRPDRVREWAGELETGE</sequence>
<dbReference type="Proteomes" id="UP000220959">
    <property type="component" value="Unassembled WGS sequence"/>
</dbReference>